<dbReference type="PROSITE" id="PS51669">
    <property type="entry name" value="4FE4S_MOW_BIS_MGD"/>
    <property type="match status" value="1"/>
</dbReference>
<dbReference type="CDD" id="cd02791">
    <property type="entry name" value="MopB_CT_Nitrate-R-NapA-like"/>
    <property type="match status" value="1"/>
</dbReference>
<dbReference type="InterPro" id="IPR041957">
    <property type="entry name" value="CT_Nitrate-R-NapA-like"/>
</dbReference>
<evidence type="ECO:0000313" key="13">
    <source>
        <dbReference type="Proteomes" id="UP000005953"/>
    </source>
</evidence>
<dbReference type="CDD" id="cd02754">
    <property type="entry name" value="MopB_Nitrate-R-NapA-like"/>
    <property type="match status" value="1"/>
</dbReference>
<dbReference type="Gene3D" id="2.20.25.90">
    <property type="entry name" value="ADC-like domains"/>
    <property type="match status" value="1"/>
</dbReference>
<evidence type="ECO:0000256" key="1">
    <source>
        <dbReference type="ARBA" id="ARBA00001942"/>
    </source>
</evidence>
<protein>
    <submittedName>
        <fullName evidence="12">Anaerobic dehydrogenase</fullName>
    </submittedName>
</protein>
<dbReference type="Pfam" id="PF01568">
    <property type="entry name" value="Molydop_binding"/>
    <property type="match status" value="1"/>
</dbReference>
<dbReference type="GO" id="GO:0051539">
    <property type="term" value="F:4 iron, 4 sulfur cluster binding"/>
    <property type="evidence" value="ECO:0007669"/>
    <property type="project" value="UniProtKB-KW"/>
</dbReference>
<dbReference type="Proteomes" id="UP000005953">
    <property type="component" value="Unassembled WGS sequence"/>
</dbReference>
<keyword evidence="7" id="KW-0560">Oxidoreductase</keyword>
<keyword evidence="4" id="KW-0004">4Fe-4S</keyword>
<keyword evidence="13" id="KW-1185">Reference proteome</keyword>
<keyword evidence="10" id="KW-0534">Nitrate assimilation</keyword>
<dbReference type="InterPro" id="IPR006656">
    <property type="entry name" value="Mopterin_OxRdtase"/>
</dbReference>
<dbReference type="SUPFAM" id="SSF50692">
    <property type="entry name" value="ADC-like"/>
    <property type="match status" value="1"/>
</dbReference>
<dbReference type="Gene3D" id="1.10.10.1100">
    <property type="entry name" value="BFD-like [2Fe-2S]-binding domain"/>
    <property type="match status" value="1"/>
</dbReference>
<dbReference type="EMBL" id="AAOE01000006">
    <property type="protein sequence ID" value="EAR10058.1"/>
    <property type="molecule type" value="Genomic_DNA"/>
</dbReference>
<name>A4BCX6_9GAMM</name>
<dbReference type="STRING" id="314283.MED297_08216"/>
<dbReference type="Pfam" id="PF04879">
    <property type="entry name" value="Molybdop_Fe4S4"/>
    <property type="match status" value="1"/>
</dbReference>
<keyword evidence="5" id="KW-0500">Molybdenum</keyword>
<dbReference type="GO" id="GO:0045333">
    <property type="term" value="P:cellular respiration"/>
    <property type="evidence" value="ECO:0007669"/>
    <property type="project" value="UniProtKB-ARBA"/>
</dbReference>
<evidence type="ECO:0000256" key="7">
    <source>
        <dbReference type="ARBA" id="ARBA00023002"/>
    </source>
</evidence>
<dbReference type="InterPro" id="IPR006657">
    <property type="entry name" value="MoPterin_dinucl-bd_dom"/>
</dbReference>
<gene>
    <name evidence="12" type="ORF">MED297_08216</name>
</gene>
<dbReference type="HOGENOM" id="CLU_000422_13_4_6"/>
<keyword evidence="9" id="KW-0411">Iron-sulfur</keyword>
<dbReference type="GO" id="GO:1990204">
    <property type="term" value="C:oxidoreductase complex"/>
    <property type="evidence" value="ECO:0007669"/>
    <property type="project" value="UniProtKB-ARBA"/>
</dbReference>
<keyword evidence="8" id="KW-0408">Iron</keyword>
<dbReference type="PANTHER" id="PTHR43105">
    <property type="entry name" value="RESPIRATORY NITRATE REDUCTASE"/>
    <property type="match status" value="1"/>
</dbReference>
<dbReference type="InterPro" id="IPR009010">
    <property type="entry name" value="Asp_de-COase-like_dom_sf"/>
</dbReference>
<reference evidence="12 13" key="1">
    <citation type="submission" date="2006-02" db="EMBL/GenBank/DDBJ databases">
        <authorList>
            <person name="Pinhassi J."/>
            <person name="Pedros-Alio C."/>
            <person name="Ferriera S."/>
            <person name="Johnson J."/>
            <person name="Kravitz S."/>
            <person name="Halpern A."/>
            <person name="Remington K."/>
            <person name="Beeson K."/>
            <person name="Tran B."/>
            <person name="Rogers Y.-H."/>
            <person name="Friedman R."/>
            <person name="Venter J.C."/>
        </authorList>
    </citation>
    <scope>NUCLEOTIDE SEQUENCE [LARGE SCALE GENOMIC DNA]</scope>
    <source>
        <strain evidence="12 13">MED297</strain>
    </source>
</reference>
<dbReference type="InterPro" id="IPR050123">
    <property type="entry name" value="Prok_molybdopt-oxidoreductase"/>
</dbReference>
<proteinExistence type="inferred from homology"/>
<evidence type="ECO:0000313" key="12">
    <source>
        <dbReference type="EMBL" id="EAR10058.1"/>
    </source>
</evidence>
<organism evidence="12 13">
    <name type="scientific">Reinekea blandensis MED297</name>
    <dbReference type="NCBI Taxonomy" id="314283"/>
    <lineage>
        <taxon>Bacteria</taxon>
        <taxon>Pseudomonadati</taxon>
        <taxon>Pseudomonadota</taxon>
        <taxon>Gammaproteobacteria</taxon>
        <taxon>Oceanospirillales</taxon>
        <taxon>Saccharospirillaceae</taxon>
        <taxon>Reinekea</taxon>
    </lineage>
</organism>
<dbReference type="SMART" id="SM00926">
    <property type="entry name" value="Molybdop_Fe4S4"/>
    <property type="match status" value="1"/>
</dbReference>
<dbReference type="AlphaFoldDB" id="A4BCX6"/>
<dbReference type="InterPro" id="IPR006963">
    <property type="entry name" value="Mopterin_OxRdtase_4Fe-4S_dom"/>
</dbReference>
<comment type="cofactor">
    <cofactor evidence="2">
        <name>[4Fe-4S] cluster</name>
        <dbReference type="ChEBI" id="CHEBI:49883"/>
    </cofactor>
</comment>
<evidence type="ECO:0000256" key="9">
    <source>
        <dbReference type="ARBA" id="ARBA00023014"/>
    </source>
</evidence>
<dbReference type="Gene3D" id="2.40.40.20">
    <property type="match status" value="1"/>
</dbReference>
<dbReference type="Pfam" id="PF00384">
    <property type="entry name" value="Molybdopterin"/>
    <property type="match status" value="1"/>
</dbReference>
<dbReference type="GO" id="GO:0043546">
    <property type="term" value="F:molybdopterin cofactor binding"/>
    <property type="evidence" value="ECO:0007669"/>
    <property type="project" value="InterPro"/>
</dbReference>
<dbReference type="GO" id="GO:0016020">
    <property type="term" value="C:membrane"/>
    <property type="evidence" value="ECO:0007669"/>
    <property type="project" value="TreeGrafter"/>
</dbReference>
<evidence type="ECO:0000256" key="6">
    <source>
        <dbReference type="ARBA" id="ARBA00022723"/>
    </source>
</evidence>
<dbReference type="Gene3D" id="3.40.50.740">
    <property type="match status" value="1"/>
</dbReference>
<evidence type="ECO:0000256" key="2">
    <source>
        <dbReference type="ARBA" id="ARBA00001966"/>
    </source>
</evidence>
<evidence type="ECO:0000256" key="10">
    <source>
        <dbReference type="ARBA" id="ARBA00023063"/>
    </source>
</evidence>
<accession>A4BCX6</accession>
<dbReference type="InterPro" id="IPR041854">
    <property type="entry name" value="BFD-like_2Fe2S-bd_dom_sf"/>
</dbReference>
<sequence>MTLIRNGVNQQHSGWAFFLLGKVMDSQKTTTHTTCPYCGVGCGVSVRGGGSQRRPIIDATSDHPANQGRLCSKGSQLSATLEDRPRLLTPMVNHQPVTWDSALDSVTEAIRDCVDNYGPNSVAFYLSGQLLTEDYYVANKLMKGFIGSANVDTNSRLCMSSAVAAYKRAFGSDSVPTCYEDVELTDLLVVVGSNMAWTHPVLYQRIEAARVKRPELKVVVIDPRATATASQADMHLALKPGTDGYLFTGLLTYLHEQGLADDEFIANHTKGFREALKQARYSVVEVAQLCQLPEHQVRDFYERFITENSVVSLYSMGINQSNSGTDKCNAIINAHLASGKIGKPGSGPFSITGQPNAMGGREVGGLANMLAAHMDFSDEHCSRVGAFWEATNMARQPGLKALDMIDAIEQGKIRFIWIMGTNPALSLPDSQRVKKALSQCNTVVVSDCIANTETTALANILLPATTWGEKNGTVTNSERRISRQRPFRTAPGEAKHDWWAICEIAKRLGHQSAFSYSHPSTIFDEHARLTAYDNNGQRDLDLSGLVGLTQQAYDELTPIQWPVNAEHPNGCSRLFTDHQFFTPDRKANFVPVSPKLPELSGENEPLVLNTGRSRDQWHTRTRTGLASKLNSHERWPTIYLNPDDATTLSVTSGQLVILENQRARAFGFAEVDSAQLHGSVFLSMHWHDQVASRSGCNALTDFISDPHSGQPQFKQTRVSCKPATMAWWRIRLSQLPELSDDRDYHWIIPIKNGVVTIEAWQKKRPVMNEGNLEDDNHQRFQTAWVEPEKQKNAYWLDQSVTAIVIESRELNLAELNQLILSYEQSTSPARISGELIASDGHELGRRICTCFETHEADIDAFLADHPSAQMDELTRSLKCGSHCGSCRPELRQRIRASEHKSFADSLAAK</sequence>
<evidence type="ECO:0000256" key="3">
    <source>
        <dbReference type="ARBA" id="ARBA00008747"/>
    </source>
</evidence>
<evidence type="ECO:0000256" key="5">
    <source>
        <dbReference type="ARBA" id="ARBA00022505"/>
    </source>
</evidence>
<dbReference type="GO" id="GO:0016491">
    <property type="term" value="F:oxidoreductase activity"/>
    <property type="evidence" value="ECO:0007669"/>
    <property type="project" value="UniProtKB-KW"/>
</dbReference>
<dbReference type="InterPro" id="IPR007419">
    <property type="entry name" value="BFD-like_2Fe2S-bd_dom"/>
</dbReference>
<dbReference type="Gene3D" id="3.40.228.10">
    <property type="entry name" value="Dimethylsulfoxide Reductase, domain 2"/>
    <property type="match status" value="1"/>
</dbReference>
<comment type="cofactor">
    <cofactor evidence="1">
        <name>Mo-bis(molybdopterin guanine dinucleotide)</name>
        <dbReference type="ChEBI" id="CHEBI:60539"/>
    </cofactor>
</comment>
<evidence type="ECO:0000259" key="11">
    <source>
        <dbReference type="PROSITE" id="PS51669"/>
    </source>
</evidence>
<comment type="similarity">
    <text evidence="3">Belongs to the prokaryotic molybdopterin-containing oxidoreductase family. NasA/NapA/NarB subfamily.</text>
</comment>
<dbReference type="GO" id="GO:0042128">
    <property type="term" value="P:nitrate assimilation"/>
    <property type="evidence" value="ECO:0007669"/>
    <property type="project" value="UniProtKB-KW"/>
</dbReference>
<comment type="caution">
    <text evidence="12">The sequence shown here is derived from an EMBL/GenBank/DDBJ whole genome shotgun (WGS) entry which is preliminary data.</text>
</comment>
<dbReference type="Pfam" id="PF04324">
    <property type="entry name" value="Fer2_BFD"/>
    <property type="match status" value="1"/>
</dbReference>
<keyword evidence="6" id="KW-0479">Metal-binding</keyword>
<evidence type="ECO:0000256" key="4">
    <source>
        <dbReference type="ARBA" id="ARBA00022485"/>
    </source>
</evidence>
<dbReference type="SUPFAM" id="SSF53706">
    <property type="entry name" value="Formate dehydrogenase/DMSO reductase, domains 1-3"/>
    <property type="match status" value="1"/>
</dbReference>
<evidence type="ECO:0000256" key="8">
    <source>
        <dbReference type="ARBA" id="ARBA00023004"/>
    </source>
</evidence>
<feature type="domain" description="4Fe-4S Mo/W bis-MGD-type" evidence="11">
    <location>
        <begin position="28"/>
        <end position="85"/>
    </location>
</feature>
<dbReference type="GO" id="GO:0046872">
    <property type="term" value="F:metal ion binding"/>
    <property type="evidence" value="ECO:0007669"/>
    <property type="project" value="UniProtKB-KW"/>
</dbReference>
<dbReference type="PANTHER" id="PTHR43105:SF9">
    <property type="entry name" value="NADPH-FE(3+) OXIDOREDUCTASE SUBUNIT ALPHA"/>
    <property type="match status" value="1"/>
</dbReference>